<name>A0A9P5MQ20_9AGAM</name>
<proteinExistence type="predicted"/>
<gene>
    <name evidence="1" type="ORF">DFH94DRAFT_856352</name>
</gene>
<reference evidence="1" key="2">
    <citation type="journal article" date="2020" name="Nat. Commun.">
        <title>Large-scale genome sequencing of mycorrhizal fungi provides insights into the early evolution of symbiotic traits.</title>
        <authorList>
            <person name="Miyauchi S."/>
            <person name="Kiss E."/>
            <person name="Kuo A."/>
            <person name="Drula E."/>
            <person name="Kohler A."/>
            <person name="Sanchez-Garcia M."/>
            <person name="Morin E."/>
            <person name="Andreopoulos B."/>
            <person name="Barry K.W."/>
            <person name="Bonito G."/>
            <person name="Buee M."/>
            <person name="Carver A."/>
            <person name="Chen C."/>
            <person name="Cichocki N."/>
            <person name="Clum A."/>
            <person name="Culley D."/>
            <person name="Crous P.W."/>
            <person name="Fauchery L."/>
            <person name="Girlanda M."/>
            <person name="Hayes R.D."/>
            <person name="Keri Z."/>
            <person name="LaButti K."/>
            <person name="Lipzen A."/>
            <person name="Lombard V."/>
            <person name="Magnuson J."/>
            <person name="Maillard F."/>
            <person name="Murat C."/>
            <person name="Nolan M."/>
            <person name="Ohm R.A."/>
            <person name="Pangilinan J."/>
            <person name="Pereira M.F."/>
            <person name="Perotto S."/>
            <person name="Peter M."/>
            <person name="Pfister S."/>
            <person name="Riley R."/>
            <person name="Sitrit Y."/>
            <person name="Stielow J.B."/>
            <person name="Szollosi G."/>
            <person name="Zifcakova L."/>
            <person name="Stursova M."/>
            <person name="Spatafora J.W."/>
            <person name="Tedersoo L."/>
            <person name="Vaario L.M."/>
            <person name="Yamada A."/>
            <person name="Yan M."/>
            <person name="Wang P."/>
            <person name="Xu J."/>
            <person name="Bruns T."/>
            <person name="Baldrian P."/>
            <person name="Vilgalys R."/>
            <person name="Dunand C."/>
            <person name="Henrissat B."/>
            <person name="Grigoriev I.V."/>
            <person name="Hibbett D."/>
            <person name="Nagy L.G."/>
            <person name="Martin F.M."/>
        </authorList>
    </citation>
    <scope>NUCLEOTIDE SEQUENCE</scope>
    <source>
        <strain evidence="1">Prilba</strain>
    </source>
</reference>
<dbReference type="AlphaFoldDB" id="A0A9P5MQ20"/>
<protein>
    <submittedName>
        <fullName evidence="1">Uncharacterized protein</fullName>
    </submittedName>
</protein>
<organism evidence="1 2">
    <name type="scientific">Russula ochroleuca</name>
    <dbReference type="NCBI Taxonomy" id="152965"/>
    <lineage>
        <taxon>Eukaryota</taxon>
        <taxon>Fungi</taxon>
        <taxon>Dikarya</taxon>
        <taxon>Basidiomycota</taxon>
        <taxon>Agaricomycotina</taxon>
        <taxon>Agaricomycetes</taxon>
        <taxon>Russulales</taxon>
        <taxon>Russulaceae</taxon>
        <taxon>Russula</taxon>
    </lineage>
</organism>
<dbReference type="EMBL" id="WHVB01000023">
    <property type="protein sequence ID" value="KAF8471428.1"/>
    <property type="molecule type" value="Genomic_DNA"/>
</dbReference>
<keyword evidence="2" id="KW-1185">Reference proteome</keyword>
<comment type="caution">
    <text evidence="1">The sequence shown here is derived from an EMBL/GenBank/DDBJ whole genome shotgun (WGS) entry which is preliminary data.</text>
</comment>
<reference evidence="1" key="1">
    <citation type="submission" date="2019-10" db="EMBL/GenBank/DDBJ databases">
        <authorList>
            <consortium name="DOE Joint Genome Institute"/>
            <person name="Kuo A."/>
            <person name="Miyauchi S."/>
            <person name="Kiss E."/>
            <person name="Drula E."/>
            <person name="Kohler A."/>
            <person name="Sanchez-Garcia M."/>
            <person name="Andreopoulos B."/>
            <person name="Barry K.W."/>
            <person name="Bonito G."/>
            <person name="Buee M."/>
            <person name="Carver A."/>
            <person name="Chen C."/>
            <person name="Cichocki N."/>
            <person name="Clum A."/>
            <person name="Culley D."/>
            <person name="Crous P.W."/>
            <person name="Fauchery L."/>
            <person name="Girlanda M."/>
            <person name="Hayes R."/>
            <person name="Keri Z."/>
            <person name="LaButti K."/>
            <person name="Lipzen A."/>
            <person name="Lombard V."/>
            <person name="Magnuson J."/>
            <person name="Maillard F."/>
            <person name="Morin E."/>
            <person name="Murat C."/>
            <person name="Nolan M."/>
            <person name="Ohm R."/>
            <person name="Pangilinan J."/>
            <person name="Pereira M."/>
            <person name="Perotto S."/>
            <person name="Peter M."/>
            <person name="Riley R."/>
            <person name="Sitrit Y."/>
            <person name="Stielow B."/>
            <person name="Szollosi G."/>
            <person name="Zifcakova L."/>
            <person name="Stursova M."/>
            <person name="Spatafora J.W."/>
            <person name="Tedersoo L."/>
            <person name="Vaario L.-M."/>
            <person name="Yamada A."/>
            <person name="Yan M."/>
            <person name="Wang P."/>
            <person name="Xu J."/>
            <person name="Bruns T."/>
            <person name="Baldrian P."/>
            <person name="Vilgalys R."/>
            <person name="Henrissat B."/>
            <person name="Grigoriev I.V."/>
            <person name="Hibbett D."/>
            <person name="Nagy L.G."/>
            <person name="Martin F.M."/>
        </authorList>
    </citation>
    <scope>NUCLEOTIDE SEQUENCE</scope>
    <source>
        <strain evidence="1">Prilba</strain>
    </source>
</reference>
<evidence type="ECO:0000313" key="1">
    <source>
        <dbReference type="EMBL" id="KAF8471428.1"/>
    </source>
</evidence>
<dbReference type="Proteomes" id="UP000759537">
    <property type="component" value="Unassembled WGS sequence"/>
</dbReference>
<evidence type="ECO:0000313" key="2">
    <source>
        <dbReference type="Proteomes" id="UP000759537"/>
    </source>
</evidence>
<accession>A0A9P5MQ20</accession>
<sequence length="51" mass="5817">MLLMQTAHRKTRLLSATPTGPAFDIWNVVLFALHAKSRVYLMFFAALCYNS</sequence>
<feature type="non-terminal residue" evidence="1">
    <location>
        <position position="1"/>
    </location>
</feature>